<dbReference type="SUPFAM" id="SSF52540">
    <property type="entry name" value="P-loop containing nucleoside triphosphate hydrolases"/>
    <property type="match status" value="1"/>
</dbReference>
<organism evidence="10 11">
    <name type="scientific">Psychromonas aquatilis</name>
    <dbReference type="NCBI Taxonomy" id="2005072"/>
    <lineage>
        <taxon>Bacteria</taxon>
        <taxon>Pseudomonadati</taxon>
        <taxon>Pseudomonadota</taxon>
        <taxon>Gammaproteobacteria</taxon>
        <taxon>Alteromonadales</taxon>
        <taxon>Psychromonadaceae</taxon>
        <taxon>Psychromonas</taxon>
    </lineage>
</organism>
<dbReference type="InterPro" id="IPR047045">
    <property type="entry name" value="CobQ_N"/>
</dbReference>
<evidence type="ECO:0000256" key="5">
    <source>
        <dbReference type="ARBA" id="ARBA00022962"/>
    </source>
</evidence>
<feature type="active site" evidence="7">
    <location>
        <position position="420"/>
    </location>
</feature>
<dbReference type="Gene3D" id="3.40.50.300">
    <property type="entry name" value="P-loop containing nucleotide triphosphate hydrolases"/>
    <property type="match status" value="1"/>
</dbReference>
<evidence type="ECO:0000313" key="10">
    <source>
        <dbReference type="EMBL" id="MEL0628737.1"/>
    </source>
</evidence>
<dbReference type="InterPro" id="IPR002586">
    <property type="entry name" value="CobQ/CobB/MinD/ParA_Nub-bd_dom"/>
</dbReference>
<keyword evidence="4 7" id="KW-0169">Cobalamin biosynthesis</keyword>
<reference evidence="10 11" key="1">
    <citation type="submission" date="2024-02" db="EMBL/GenBank/DDBJ databases">
        <title>Bacteria isolated from the canopy kelp, Nereocystis luetkeana.</title>
        <authorList>
            <person name="Pfister C.A."/>
            <person name="Younker I.T."/>
            <person name="Light S.H."/>
        </authorList>
    </citation>
    <scope>NUCLEOTIDE SEQUENCE [LARGE SCALE GENOMIC DNA]</scope>
    <source>
        <strain evidence="10 11">TI.1.05</strain>
    </source>
</reference>
<dbReference type="CDD" id="cd01750">
    <property type="entry name" value="GATase1_CobQ"/>
    <property type="match status" value="1"/>
</dbReference>
<dbReference type="EMBL" id="JBAKAZ010000009">
    <property type="protein sequence ID" value="MEL0628737.1"/>
    <property type="molecule type" value="Genomic_DNA"/>
</dbReference>
<dbReference type="PROSITE" id="PS51274">
    <property type="entry name" value="GATASE_COBBQ"/>
    <property type="match status" value="1"/>
</dbReference>
<dbReference type="CDD" id="cd05389">
    <property type="entry name" value="CobQ_N"/>
    <property type="match status" value="1"/>
</dbReference>
<feature type="domain" description="CobQ/CobB/MinD/ParA nucleotide binding" evidence="8">
    <location>
        <begin position="8"/>
        <end position="230"/>
    </location>
</feature>
<evidence type="ECO:0000259" key="8">
    <source>
        <dbReference type="Pfam" id="PF01656"/>
    </source>
</evidence>
<dbReference type="SUPFAM" id="SSF52317">
    <property type="entry name" value="Class I glutamine amidotransferase-like"/>
    <property type="match status" value="1"/>
</dbReference>
<protein>
    <recommendedName>
        <fullName evidence="3 7">Cobyric acid synthase</fullName>
    </recommendedName>
</protein>
<evidence type="ECO:0000256" key="7">
    <source>
        <dbReference type="HAMAP-Rule" id="MF_00028"/>
    </source>
</evidence>
<evidence type="ECO:0000259" key="9">
    <source>
        <dbReference type="Pfam" id="PF07685"/>
    </source>
</evidence>
<dbReference type="PROSITE" id="PS51273">
    <property type="entry name" value="GATASE_TYPE_1"/>
    <property type="match status" value="1"/>
</dbReference>
<comment type="caution">
    <text evidence="10">The sequence shown here is derived from an EMBL/GenBank/DDBJ whole genome shotgun (WGS) entry which is preliminary data.</text>
</comment>
<dbReference type="InterPro" id="IPR029062">
    <property type="entry name" value="Class_I_gatase-like"/>
</dbReference>
<dbReference type="Proteomes" id="UP001369082">
    <property type="component" value="Unassembled WGS sequence"/>
</dbReference>
<sequence length="466" mass="51662">MTNKQRPIMILGCTSDAGKSLVVTAICRLLANRGVKVAPFKAQNMSNNAAITKDGLEIGRAQYLQAIAAKTTPSALMNPVLLKPSADTFSQVIINGKVDSVISNMPWMERKKLLWPKVLSALSQLQDEYEQVVIEGAGSPAEINLRQGDIVNMSVALACQADVYLVSDIDRGGSFAHLLGTWACLAPEEQKLIKGFVLNKFRGDPALLGNAMQWLEDKTGIPTVANLPYHRHQLPEEDSFRLANNWQHGVINVALIYYPYASNMDEFDALSHQQDINLVPVSECQDLSVFDAIILPGSKNSGKSLAFLQENGLDKQIHAFSKTGKLVLGVCGGLQILGQHINDPLKLEDGNKKALGLLDISTTLAHNKATKQVNLQWLEQKLEAYEIHHGKSVVLNDTVHSFIAEHIGWQQGNVYATYLHGLFDNKVFYNWFMAQFNAPQNGIDWKEHINQELDNLANMFEEHGWL</sequence>
<dbReference type="PANTHER" id="PTHR21343:SF1">
    <property type="entry name" value="COBYRIC ACID SYNTHASE"/>
    <property type="match status" value="1"/>
</dbReference>
<evidence type="ECO:0000256" key="3">
    <source>
        <dbReference type="ARBA" id="ARBA00019833"/>
    </source>
</evidence>
<dbReference type="Pfam" id="PF01656">
    <property type="entry name" value="CbiA"/>
    <property type="match status" value="1"/>
</dbReference>
<evidence type="ECO:0000256" key="2">
    <source>
        <dbReference type="ARBA" id="ARBA00006205"/>
    </source>
</evidence>
<evidence type="ECO:0000313" key="11">
    <source>
        <dbReference type="Proteomes" id="UP001369082"/>
    </source>
</evidence>
<dbReference type="Pfam" id="PF07685">
    <property type="entry name" value="GATase_3"/>
    <property type="match status" value="1"/>
</dbReference>
<dbReference type="NCBIfam" id="TIGR00313">
    <property type="entry name" value="cobQ"/>
    <property type="match status" value="1"/>
</dbReference>
<comment type="similarity">
    <text evidence="2 7">Belongs to the CobB/CobQ family. CobQ subfamily.</text>
</comment>
<proteinExistence type="inferred from homology"/>
<dbReference type="RefSeq" id="WP_341596747.1">
    <property type="nucleotide sequence ID" value="NZ_JBAKAZ010000009.1"/>
</dbReference>
<dbReference type="InterPro" id="IPR033949">
    <property type="entry name" value="CobQ_GATase1"/>
</dbReference>
<keyword evidence="11" id="KW-1185">Reference proteome</keyword>
<dbReference type="InterPro" id="IPR004459">
    <property type="entry name" value="CobQ_synth"/>
</dbReference>
<dbReference type="Gene3D" id="3.40.50.880">
    <property type="match status" value="1"/>
</dbReference>
<accession>A0ABU9GN41</accession>
<comment type="pathway">
    <text evidence="1 7">Cofactor biosynthesis; adenosylcobalamin biosynthesis.</text>
</comment>
<dbReference type="InterPro" id="IPR011698">
    <property type="entry name" value="GATase_3"/>
</dbReference>
<feature type="domain" description="CobB/CobQ-like glutamine amidotransferase" evidence="9">
    <location>
        <begin position="252"/>
        <end position="426"/>
    </location>
</feature>
<gene>
    <name evidence="7" type="primary">cobQ</name>
    <name evidence="10" type="ORF">V6256_03865</name>
</gene>
<evidence type="ECO:0000256" key="6">
    <source>
        <dbReference type="ARBA" id="ARBA00025166"/>
    </source>
</evidence>
<name>A0ABU9GN41_9GAMM</name>
<dbReference type="InterPro" id="IPR027417">
    <property type="entry name" value="P-loop_NTPase"/>
</dbReference>
<evidence type="ECO:0000256" key="1">
    <source>
        <dbReference type="ARBA" id="ARBA00004953"/>
    </source>
</evidence>
<feature type="active site" description="Nucleophile" evidence="7">
    <location>
        <position position="331"/>
    </location>
</feature>
<keyword evidence="5 7" id="KW-0315">Glutamine amidotransferase</keyword>
<dbReference type="NCBIfam" id="NF001989">
    <property type="entry name" value="PRK00784.1"/>
    <property type="match status" value="1"/>
</dbReference>
<comment type="function">
    <text evidence="6 7">Catalyzes amidations at positions B, D, E, and G on adenosylcobyrinic A,C-diamide. NH(2) groups are provided by glutamine, and one molecule of ATP is hydrogenolyzed for each amidation.</text>
</comment>
<dbReference type="PANTHER" id="PTHR21343">
    <property type="entry name" value="DETHIOBIOTIN SYNTHETASE"/>
    <property type="match status" value="1"/>
</dbReference>
<dbReference type="HAMAP" id="MF_00028">
    <property type="entry name" value="CobQ"/>
    <property type="match status" value="1"/>
</dbReference>
<evidence type="ECO:0000256" key="4">
    <source>
        <dbReference type="ARBA" id="ARBA00022573"/>
    </source>
</evidence>